<keyword evidence="1" id="KW-0732">Signal</keyword>
<evidence type="ECO:0000313" key="2">
    <source>
        <dbReference type="EMBL" id="KAG9461255.1"/>
    </source>
</evidence>
<accession>A0A8J6BCX0</accession>
<evidence type="ECO:0000313" key="3">
    <source>
        <dbReference type="Proteomes" id="UP000770717"/>
    </source>
</evidence>
<sequence>MRIFLRHHVKMLVMNDLLCFVRYCITGCTSKYDEISAICFLSCLCPKTIKDPILICPGSPQLQDCTNILSTSTLSLQAAESAY</sequence>
<protein>
    <submittedName>
        <fullName evidence="2">Uncharacterized protein</fullName>
    </submittedName>
</protein>
<comment type="caution">
    <text evidence="2">The sequence shown here is derived from an EMBL/GenBank/DDBJ whole genome shotgun (WGS) entry which is preliminary data.</text>
</comment>
<keyword evidence="3" id="KW-1185">Reference proteome</keyword>
<dbReference type="AlphaFoldDB" id="A0A8J6BCX0"/>
<feature type="signal peptide" evidence="1">
    <location>
        <begin position="1"/>
        <end position="26"/>
    </location>
</feature>
<evidence type="ECO:0000256" key="1">
    <source>
        <dbReference type="SAM" id="SignalP"/>
    </source>
</evidence>
<dbReference type="Proteomes" id="UP000770717">
    <property type="component" value="Unassembled WGS sequence"/>
</dbReference>
<name>A0A8J6BCX0_ELECQ</name>
<proteinExistence type="predicted"/>
<gene>
    <name evidence="2" type="ORF">GDO78_017523</name>
</gene>
<dbReference type="EMBL" id="WNTK01025435">
    <property type="protein sequence ID" value="KAG9461255.1"/>
    <property type="molecule type" value="Genomic_DNA"/>
</dbReference>
<reference evidence="2" key="1">
    <citation type="thesis" date="2020" institute="ProQuest LLC" country="789 East Eisenhower Parkway, Ann Arbor, MI, USA">
        <title>Comparative Genomics and Chromosome Evolution.</title>
        <authorList>
            <person name="Mudd A.B."/>
        </authorList>
    </citation>
    <scope>NUCLEOTIDE SEQUENCE</scope>
    <source>
        <strain evidence="2">HN-11 Male</strain>
        <tissue evidence="2">Kidney and liver</tissue>
    </source>
</reference>
<organism evidence="2 3">
    <name type="scientific">Eleutherodactylus coqui</name>
    <name type="common">Puerto Rican coqui</name>
    <dbReference type="NCBI Taxonomy" id="57060"/>
    <lineage>
        <taxon>Eukaryota</taxon>
        <taxon>Metazoa</taxon>
        <taxon>Chordata</taxon>
        <taxon>Craniata</taxon>
        <taxon>Vertebrata</taxon>
        <taxon>Euteleostomi</taxon>
        <taxon>Amphibia</taxon>
        <taxon>Batrachia</taxon>
        <taxon>Anura</taxon>
        <taxon>Neobatrachia</taxon>
        <taxon>Hyloidea</taxon>
        <taxon>Eleutherodactylidae</taxon>
        <taxon>Eleutherodactylinae</taxon>
        <taxon>Eleutherodactylus</taxon>
        <taxon>Eleutherodactylus</taxon>
    </lineage>
</organism>
<feature type="chain" id="PRO_5035244020" evidence="1">
    <location>
        <begin position="27"/>
        <end position="83"/>
    </location>
</feature>